<evidence type="ECO:0000259" key="1">
    <source>
        <dbReference type="PROSITE" id="PS50821"/>
    </source>
</evidence>
<dbReference type="InterPro" id="IPR003100">
    <property type="entry name" value="PAZ_dom"/>
</dbReference>
<protein>
    <submittedName>
        <fullName evidence="3">Uncharacterized protein</fullName>
    </submittedName>
</protein>
<dbReference type="PROSITE" id="PS50822">
    <property type="entry name" value="PIWI"/>
    <property type="match status" value="1"/>
</dbReference>
<dbReference type="SUPFAM" id="SSF53098">
    <property type="entry name" value="Ribonuclease H-like"/>
    <property type="match status" value="1"/>
</dbReference>
<dbReference type="PANTHER" id="PTHR22891">
    <property type="entry name" value="EUKARYOTIC TRANSLATION INITIATION FACTOR 2C"/>
    <property type="match status" value="1"/>
</dbReference>
<feature type="domain" description="PAZ" evidence="1">
    <location>
        <begin position="254"/>
        <end position="362"/>
    </location>
</feature>
<comment type="caution">
    <text evidence="3">The sequence shown here is derived from an EMBL/GenBank/DDBJ whole genome shotgun (WGS) entry which is preliminary data.</text>
</comment>
<dbReference type="Gene3D" id="3.40.50.2300">
    <property type="match status" value="1"/>
</dbReference>
<name>A0A4U5LZJ1_STECR</name>
<dbReference type="SUPFAM" id="SSF101690">
    <property type="entry name" value="PAZ domain"/>
    <property type="match status" value="1"/>
</dbReference>
<dbReference type="SMART" id="SM00950">
    <property type="entry name" value="Piwi"/>
    <property type="match status" value="1"/>
</dbReference>
<dbReference type="OrthoDB" id="10252740at2759"/>
<evidence type="ECO:0000259" key="2">
    <source>
        <dbReference type="PROSITE" id="PS50822"/>
    </source>
</evidence>
<dbReference type="STRING" id="34508.A0A4U5LZJ1"/>
<dbReference type="PROSITE" id="PS50821">
    <property type="entry name" value="PAZ"/>
    <property type="match status" value="1"/>
</dbReference>
<dbReference type="InterPro" id="IPR036085">
    <property type="entry name" value="PAZ_dom_sf"/>
</dbReference>
<dbReference type="EMBL" id="AZBU02000011">
    <property type="protein sequence ID" value="TKR61781.1"/>
    <property type="molecule type" value="Genomic_DNA"/>
</dbReference>
<dbReference type="InterPro" id="IPR032474">
    <property type="entry name" value="Argonaute_N"/>
</dbReference>
<reference evidence="3 4" key="2">
    <citation type="journal article" date="2019" name="G3 (Bethesda)">
        <title>Hybrid Assembly of the Genome of the Entomopathogenic Nematode Steinernema carpocapsae Identifies the X-Chromosome.</title>
        <authorList>
            <person name="Serra L."/>
            <person name="Macchietto M."/>
            <person name="Macias-Munoz A."/>
            <person name="McGill C.J."/>
            <person name="Rodriguez I.M."/>
            <person name="Rodriguez B."/>
            <person name="Murad R."/>
            <person name="Mortazavi A."/>
        </authorList>
    </citation>
    <scope>NUCLEOTIDE SEQUENCE [LARGE SCALE GENOMIC DNA]</scope>
    <source>
        <strain evidence="3 4">ALL</strain>
    </source>
</reference>
<dbReference type="Gene3D" id="3.30.420.10">
    <property type="entry name" value="Ribonuclease H-like superfamily/Ribonuclease H"/>
    <property type="match status" value="1"/>
</dbReference>
<dbReference type="Gene3D" id="2.170.260.10">
    <property type="entry name" value="paz domain"/>
    <property type="match status" value="1"/>
</dbReference>
<sequence length="901" mass="102263">MERFKKLPPTTPLKARQVTLVTNHFRLNPTGRTVFRYDVAMSHTRMVKGTEKIRDLCKGDRDDAAILERNRRCLALMDAAFAAAPFASTSAAVIYDNSKTLIAAEELDMRQCACIRLEGGTIPPGFINHPRFKEGYFTIQITPTSSNHRLVINDLEAALAGDEANPDRSLRQFLEILTNQETLKKNSFMAFYGNLYSREAADQRKLREARILKSGMSKGARIIGSSSDLVAALVLDSKKATFFDDTNKNGLAGNIRELLNRAPNDAPSRVHINDFDRPDIVKYIKDLRVYCLNKPDNTFQISGLTREPLRNVFFDMGGEQLSVLEYHQRDGARLAYSHWPAVIVQSPRGRNYFPIEVLGVCEGQRVPISKQTPGQMKVVVNDCAVLPNVRFAEIHQMLNALNLASTTPNRYLQAFGVTIDVRPMKITAYRRQAPKIVYGGNIKVQYDDVKGSWFSSGPYVLPAKIPKWFVVYDGIDQRTVQQFVGVLQQAMKDKRMEVAQPKYMEMKVAGMDAFLSSIVKSLKPGERSPFVLFTDANEDSHAFLKLQEAKHQIVTQHLRTKTVRECIEPRKKLTVGNILNKLNCKNFGLNHLVAPDHEKNYLQKADVMVLGYDVSHPEPQSPQDRRLGIPPSTPSVVGFSFNGGQNPEMFIGDYQFCPPRQERVDILESRIQWMLKVFNDHRKKLPERIVVVRDGVSEGQLDMVLQHEMASIRRGAAMIKEGYKPKFLLVVATKRHQKRFFIDKSNGEVDNSMPLTVIDHTVVRPDVTEFFMQSHKAIKGTAKVPAYTVLQNELGMSLDEIQAFLMGLCFEHQIVSSPISIPEPVYQADQWASRGHSNVLAFFRVMDIEDPEDPSKKMINRYLKPVEDPLPGRPKFEYDWTRISKLLCYRGRRLEKTRANA</sequence>
<dbReference type="InterPro" id="IPR036397">
    <property type="entry name" value="RNaseH_sf"/>
</dbReference>
<evidence type="ECO:0000313" key="3">
    <source>
        <dbReference type="EMBL" id="TKR61781.1"/>
    </source>
</evidence>
<dbReference type="AlphaFoldDB" id="A0A4U5LZJ1"/>
<keyword evidence="4" id="KW-1185">Reference proteome</keyword>
<reference evidence="3 4" key="1">
    <citation type="journal article" date="2015" name="Genome Biol.">
        <title>Comparative genomics of Steinernema reveals deeply conserved gene regulatory networks.</title>
        <authorList>
            <person name="Dillman A.R."/>
            <person name="Macchietto M."/>
            <person name="Porter C.F."/>
            <person name="Rogers A."/>
            <person name="Williams B."/>
            <person name="Antoshechkin I."/>
            <person name="Lee M.M."/>
            <person name="Goodwin Z."/>
            <person name="Lu X."/>
            <person name="Lewis E.E."/>
            <person name="Goodrich-Blair H."/>
            <person name="Stock S.P."/>
            <person name="Adams B.J."/>
            <person name="Sternberg P.W."/>
            <person name="Mortazavi A."/>
        </authorList>
    </citation>
    <scope>NUCLEOTIDE SEQUENCE [LARGE SCALE GENOMIC DNA]</scope>
    <source>
        <strain evidence="3 4">ALL</strain>
    </source>
</reference>
<dbReference type="Pfam" id="PF02170">
    <property type="entry name" value="PAZ"/>
    <property type="match status" value="1"/>
</dbReference>
<dbReference type="Proteomes" id="UP000298663">
    <property type="component" value="Unassembled WGS sequence"/>
</dbReference>
<evidence type="ECO:0000313" key="4">
    <source>
        <dbReference type="Proteomes" id="UP000298663"/>
    </source>
</evidence>
<dbReference type="InterPro" id="IPR012337">
    <property type="entry name" value="RNaseH-like_sf"/>
</dbReference>
<dbReference type="GO" id="GO:0003723">
    <property type="term" value="F:RNA binding"/>
    <property type="evidence" value="ECO:0007669"/>
    <property type="project" value="InterPro"/>
</dbReference>
<proteinExistence type="predicted"/>
<feature type="domain" description="Piwi" evidence="2">
    <location>
        <begin position="530"/>
        <end position="832"/>
    </location>
</feature>
<accession>A0A4U5LZJ1</accession>
<dbReference type="Pfam" id="PF16486">
    <property type="entry name" value="ArgoN"/>
    <property type="match status" value="1"/>
</dbReference>
<dbReference type="CDD" id="cd02846">
    <property type="entry name" value="PAZ_argonaute_like"/>
    <property type="match status" value="1"/>
</dbReference>
<dbReference type="InterPro" id="IPR003165">
    <property type="entry name" value="Piwi"/>
</dbReference>
<dbReference type="Pfam" id="PF02171">
    <property type="entry name" value="Piwi"/>
    <property type="match status" value="1"/>
</dbReference>
<gene>
    <name evidence="3" type="ORF">L596_028845</name>
</gene>
<organism evidence="3 4">
    <name type="scientific">Steinernema carpocapsae</name>
    <name type="common">Entomopathogenic nematode</name>
    <dbReference type="NCBI Taxonomy" id="34508"/>
    <lineage>
        <taxon>Eukaryota</taxon>
        <taxon>Metazoa</taxon>
        <taxon>Ecdysozoa</taxon>
        <taxon>Nematoda</taxon>
        <taxon>Chromadorea</taxon>
        <taxon>Rhabditida</taxon>
        <taxon>Tylenchina</taxon>
        <taxon>Panagrolaimomorpha</taxon>
        <taxon>Strongyloidoidea</taxon>
        <taxon>Steinernematidae</taxon>
        <taxon>Steinernema</taxon>
    </lineage>
</organism>